<dbReference type="OrthoDB" id="420606at2759"/>
<proteinExistence type="predicted"/>
<gene>
    <name evidence="2" type="ORF">WR25_18229</name>
</gene>
<feature type="transmembrane region" description="Helical" evidence="1">
    <location>
        <begin position="134"/>
        <end position="153"/>
    </location>
</feature>
<dbReference type="STRING" id="2018661.A0A2A2LEI9"/>
<feature type="transmembrane region" description="Helical" evidence="1">
    <location>
        <begin position="12"/>
        <end position="30"/>
    </location>
</feature>
<organism evidence="2 3">
    <name type="scientific">Diploscapter pachys</name>
    <dbReference type="NCBI Taxonomy" id="2018661"/>
    <lineage>
        <taxon>Eukaryota</taxon>
        <taxon>Metazoa</taxon>
        <taxon>Ecdysozoa</taxon>
        <taxon>Nematoda</taxon>
        <taxon>Chromadorea</taxon>
        <taxon>Rhabditida</taxon>
        <taxon>Rhabditina</taxon>
        <taxon>Rhabditomorpha</taxon>
        <taxon>Rhabditoidea</taxon>
        <taxon>Rhabditidae</taxon>
        <taxon>Diploscapter</taxon>
    </lineage>
</organism>
<keyword evidence="1" id="KW-1133">Transmembrane helix</keyword>
<evidence type="ECO:0000313" key="2">
    <source>
        <dbReference type="EMBL" id="PAV84560.1"/>
    </source>
</evidence>
<comment type="caution">
    <text evidence="2">The sequence shown here is derived from an EMBL/GenBank/DDBJ whole genome shotgun (WGS) entry which is preliminary data.</text>
</comment>
<dbReference type="Proteomes" id="UP000218231">
    <property type="component" value="Unassembled WGS sequence"/>
</dbReference>
<dbReference type="GO" id="GO:0016409">
    <property type="term" value="F:palmitoyltransferase activity"/>
    <property type="evidence" value="ECO:0007669"/>
    <property type="project" value="TreeGrafter"/>
</dbReference>
<feature type="transmembrane region" description="Helical" evidence="1">
    <location>
        <begin position="36"/>
        <end position="56"/>
    </location>
</feature>
<dbReference type="PANTHER" id="PTHR13285">
    <property type="entry name" value="ACYLTRANSFERASE"/>
    <property type="match status" value="1"/>
</dbReference>
<dbReference type="AlphaFoldDB" id="A0A2A2LEI9"/>
<dbReference type="PANTHER" id="PTHR13285:SF18">
    <property type="entry name" value="PROTEIN-CYSTEINE N-PALMITOYLTRANSFERASE RASP"/>
    <property type="match status" value="1"/>
</dbReference>
<evidence type="ECO:0000313" key="3">
    <source>
        <dbReference type="Proteomes" id="UP000218231"/>
    </source>
</evidence>
<dbReference type="GO" id="GO:0005783">
    <property type="term" value="C:endoplasmic reticulum"/>
    <property type="evidence" value="ECO:0007669"/>
    <property type="project" value="TreeGrafter"/>
</dbReference>
<protein>
    <submittedName>
        <fullName evidence="2">Uncharacterized protein</fullName>
    </submittedName>
</protein>
<keyword evidence="3" id="KW-1185">Reference proteome</keyword>
<dbReference type="InterPro" id="IPR051085">
    <property type="entry name" value="MB_O-acyltransferase"/>
</dbReference>
<keyword evidence="1" id="KW-0812">Transmembrane</keyword>
<sequence length="163" mass="18735">MLRPQLSPLLSTIRNVSALIAVFSIVLAWHGSRLHYICWVSLSALELIIEWLGNYISKTAIFETTQKSIGDINTRRLVAFSMLTTVIPGIFGVFFFLGQEDIGMTIFKKILLTGLRQIFTLQIEFDSYNAGFVFLHWIILGYFYNQVCIDLEYQIDRKKIKSS</sequence>
<accession>A0A2A2LEI9</accession>
<reference evidence="2 3" key="1">
    <citation type="journal article" date="2017" name="Curr. Biol.">
        <title>Genome architecture and evolution of a unichromosomal asexual nematode.</title>
        <authorList>
            <person name="Fradin H."/>
            <person name="Zegar C."/>
            <person name="Gutwein M."/>
            <person name="Lucas J."/>
            <person name="Kovtun M."/>
            <person name="Corcoran D."/>
            <person name="Baugh L.R."/>
            <person name="Kiontke K."/>
            <person name="Gunsalus K."/>
            <person name="Fitch D.H."/>
            <person name="Piano F."/>
        </authorList>
    </citation>
    <scope>NUCLEOTIDE SEQUENCE [LARGE SCALE GENOMIC DNA]</scope>
    <source>
        <strain evidence="2">PF1309</strain>
    </source>
</reference>
<evidence type="ECO:0000256" key="1">
    <source>
        <dbReference type="SAM" id="Phobius"/>
    </source>
</evidence>
<name>A0A2A2LEI9_9BILA</name>
<feature type="transmembrane region" description="Helical" evidence="1">
    <location>
        <begin position="77"/>
        <end position="97"/>
    </location>
</feature>
<dbReference type="EMBL" id="LIAE01006838">
    <property type="protein sequence ID" value="PAV84560.1"/>
    <property type="molecule type" value="Genomic_DNA"/>
</dbReference>
<keyword evidence="1" id="KW-0472">Membrane</keyword>